<dbReference type="Proteomes" id="UP000248423">
    <property type="component" value="Unassembled WGS sequence"/>
</dbReference>
<accession>A0A319EZJ4</accession>
<gene>
    <name evidence="1" type="ORF">BO78DRAFT_365872</name>
</gene>
<keyword evidence="2" id="KW-1185">Reference proteome</keyword>
<evidence type="ECO:0000313" key="1">
    <source>
        <dbReference type="EMBL" id="PYI07969.1"/>
    </source>
</evidence>
<protein>
    <recommendedName>
        <fullName evidence="3">Arrestin-like N-terminal domain-containing protein</fullName>
    </recommendedName>
</protein>
<dbReference type="VEuPathDB" id="FungiDB:BO78DRAFT_365872"/>
<dbReference type="InterPro" id="IPR039634">
    <property type="entry name" value="Bul1-like"/>
</dbReference>
<dbReference type="OrthoDB" id="2283785at2759"/>
<dbReference type="AlphaFoldDB" id="A0A319EZJ4"/>
<dbReference type="PANTHER" id="PTHR31904">
    <property type="entry name" value="BYPASS OF STOP CODON PROTEIN 5-RELATED"/>
    <property type="match status" value="1"/>
</dbReference>
<name>A0A319EZJ4_ASPSB</name>
<dbReference type="EMBL" id="KZ826338">
    <property type="protein sequence ID" value="PYI07969.1"/>
    <property type="molecule type" value="Genomic_DNA"/>
</dbReference>
<dbReference type="STRING" id="1448318.A0A319EZJ4"/>
<proteinExistence type="predicted"/>
<dbReference type="InterPro" id="IPR014752">
    <property type="entry name" value="Arrestin-like_C"/>
</dbReference>
<dbReference type="PANTHER" id="PTHR31904:SF1">
    <property type="entry name" value="BYPASS OF STOP CODON PROTEIN 5-RELATED"/>
    <property type="match status" value="1"/>
</dbReference>
<evidence type="ECO:0000313" key="2">
    <source>
        <dbReference type="Proteomes" id="UP000248423"/>
    </source>
</evidence>
<reference evidence="1 2" key="1">
    <citation type="submission" date="2018-02" db="EMBL/GenBank/DDBJ databases">
        <title>The genomes of Aspergillus section Nigri reveals drivers in fungal speciation.</title>
        <authorList>
            <consortium name="DOE Joint Genome Institute"/>
            <person name="Vesth T.C."/>
            <person name="Nybo J."/>
            <person name="Theobald S."/>
            <person name="Brandl J."/>
            <person name="Frisvad J.C."/>
            <person name="Nielsen K.F."/>
            <person name="Lyhne E.K."/>
            <person name="Kogle M.E."/>
            <person name="Kuo A."/>
            <person name="Riley R."/>
            <person name="Clum A."/>
            <person name="Nolan M."/>
            <person name="Lipzen A."/>
            <person name="Salamov A."/>
            <person name="Henrissat B."/>
            <person name="Wiebenga A."/>
            <person name="De vries R.P."/>
            <person name="Grigoriev I.V."/>
            <person name="Mortensen U.H."/>
            <person name="Andersen M.R."/>
            <person name="Baker S.E."/>
        </authorList>
    </citation>
    <scope>NUCLEOTIDE SEQUENCE [LARGE SCALE GENOMIC DNA]</scope>
    <source>
        <strain evidence="1 2">CBS 121057</strain>
    </source>
</reference>
<sequence>MARPKIAMHIRNRPDDAVCVFSTLDTISGEVAITSEHDIRYSDVKISFEGRTTVTIRNDFGGQTKADETFLYLQGQVDDNLLLENGTSRIFPFTFVVPKALSPFSCQHSRRDTLVPYAHTELPPSLGEWPSVSFSSRDDPTIDTQCPQTVRIRYHVVASFRLQDPQCKSTISARREVFILPTVVSERPPPPFTPSFDLCAFKSEIHPFSAQKDFKHGVFRTRLGRLSIRAMPPDPISMCLHSSLQARTLLTLHMQFESYHDCSIPPPVLNRITASLRAITFFSTSPWTEIPTDPVAVRKQTQSGVYVKTVQLGMAELPSVVWEECPGDQGEQSGKRVYEAVVQTPVLLPGGRALVPTFHSCLVARCYELLVRVSYRGWKGFLPGRVAVDVPVTVVVG</sequence>
<evidence type="ECO:0008006" key="3">
    <source>
        <dbReference type="Google" id="ProtNLM"/>
    </source>
</evidence>
<dbReference type="Gene3D" id="2.60.40.640">
    <property type="match status" value="1"/>
</dbReference>
<organism evidence="1 2">
    <name type="scientific">Aspergillus sclerotiicarbonarius (strain CBS 121057 / IBT 28362)</name>
    <dbReference type="NCBI Taxonomy" id="1448318"/>
    <lineage>
        <taxon>Eukaryota</taxon>
        <taxon>Fungi</taxon>
        <taxon>Dikarya</taxon>
        <taxon>Ascomycota</taxon>
        <taxon>Pezizomycotina</taxon>
        <taxon>Eurotiomycetes</taxon>
        <taxon>Eurotiomycetidae</taxon>
        <taxon>Eurotiales</taxon>
        <taxon>Aspergillaceae</taxon>
        <taxon>Aspergillus</taxon>
        <taxon>Aspergillus subgen. Circumdati</taxon>
    </lineage>
</organism>